<dbReference type="EMBL" id="GBXM01090814">
    <property type="protein sequence ID" value="JAH17763.1"/>
    <property type="molecule type" value="Transcribed_RNA"/>
</dbReference>
<protein>
    <submittedName>
        <fullName evidence="1">Uncharacterized protein</fullName>
    </submittedName>
</protein>
<name>A0A0E9QNY8_ANGAN</name>
<evidence type="ECO:0000313" key="1">
    <source>
        <dbReference type="EMBL" id="JAH17763.1"/>
    </source>
</evidence>
<reference evidence="1" key="1">
    <citation type="submission" date="2014-11" db="EMBL/GenBank/DDBJ databases">
        <authorList>
            <person name="Amaro Gonzalez C."/>
        </authorList>
    </citation>
    <scope>NUCLEOTIDE SEQUENCE</scope>
</reference>
<reference evidence="1" key="2">
    <citation type="journal article" date="2015" name="Fish Shellfish Immunol.">
        <title>Early steps in the European eel (Anguilla anguilla)-Vibrio vulnificus interaction in the gills: Role of the RtxA13 toxin.</title>
        <authorList>
            <person name="Callol A."/>
            <person name="Pajuelo D."/>
            <person name="Ebbesson L."/>
            <person name="Teles M."/>
            <person name="MacKenzie S."/>
            <person name="Amaro C."/>
        </authorList>
    </citation>
    <scope>NUCLEOTIDE SEQUENCE</scope>
</reference>
<proteinExistence type="predicted"/>
<organism evidence="1">
    <name type="scientific">Anguilla anguilla</name>
    <name type="common">European freshwater eel</name>
    <name type="synonym">Muraena anguilla</name>
    <dbReference type="NCBI Taxonomy" id="7936"/>
    <lineage>
        <taxon>Eukaryota</taxon>
        <taxon>Metazoa</taxon>
        <taxon>Chordata</taxon>
        <taxon>Craniata</taxon>
        <taxon>Vertebrata</taxon>
        <taxon>Euteleostomi</taxon>
        <taxon>Actinopterygii</taxon>
        <taxon>Neopterygii</taxon>
        <taxon>Teleostei</taxon>
        <taxon>Anguilliformes</taxon>
        <taxon>Anguillidae</taxon>
        <taxon>Anguilla</taxon>
    </lineage>
</organism>
<dbReference type="AlphaFoldDB" id="A0A0E9QNY8"/>
<sequence length="30" mass="3422">MSGKALHEHFYNLQTSPNSIKLLVVPVKRN</sequence>
<accession>A0A0E9QNY8</accession>